<dbReference type="EMBL" id="LR796421">
    <property type="protein sequence ID" value="CAB4143702.1"/>
    <property type="molecule type" value="Genomic_DNA"/>
</dbReference>
<dbReference type="GO" id="GO:0099000">
    <property type="term" value="P:symbiont genome ejection through host cell envelope, contractile tail mechanism"/>
    <property type="evidence" value="ECO:0007669"/>
    <property type="project" value="UniProtKB-KW"/>
</dbReference>
<evidence type="ECO:0000313" key="10">
    <source>
        <dbReference type="EMBL" id="CAB4143702.1"/>
    </source>
</evidence>
<protein>
    <submittedName>
        <fullName evidence="10">Tail sheath protein</fullName>
    </submittedName>
</protein>
<feature type="domain" description="Tail sheath protein subtilisin-like" evidence="8">
    <location>
        <begin position="525"/>
        <end position="690"/>
    </location>
</feature>
<dbReference type="PANTHER" id="PTHR35861:SF1">
    <property type="entry name" value="PHAGE TAIL SHEATH PROTEIN"/>
    <property type="match status" value="1"/>
</dbReference>
<dbReference type="PANTHER" id="PTHR35861">
    <property type="match status" value="1"/>
</dbReference>
<dbReference type="GO" id="GO:0098027">
    <property type="term" value="C:virus tail, sheath"/>
    <property type="evidence" value="ECO:0007669"/>
    <property type="project" value="UniProtKB-KW"/>
</dbReference>
<comment type="similarity">
    <text evidence="1">Belongs to the myoviridae tail sheath protein family.</text>
</comment>
<accession>A0A6J5MBK7</accession>
<keyword evidence="3" id="KW-1227">Viral tail protein</keyword>
<feature type="domain" description="Tail sheath protein C-terminal" evidence="9">
    <location>
        <begin position="694"/>
        <end position="794"/>
    </location>
</feature>
<reference evidence="10" key="1">
    <citation type="submission" date="2020-04" db="EMBL/GenBank/DDBJ databases">
        <authorList>
            <person name="Chiriac C."/>
            <person name="Salcher M."/>
            <person name="Ghai R."/>
            <person name="Kavagutti S V."/>
        </authorList>
    </citation>
    <scope>NUCLEOTIDE SEQUENCE</scope>
</reference>
<evidence type="ECO:0000256" key="4">
    <source>
        <dbReference type="ARBA" id="ARBA00022766"/>
    </source>
</evidence>
<proteinExistence type="inferred from homology"/>
<sequence>MAEKIVSPGVFTNEKDLSFLPAGIAAIGAAIVGPTAKGPAFVPTIVSNFNDFISMFGGLSEETYVPYAVKSYLRNASAVTVVRILQEGGYKIPGALTIIHSSSAHGFRIVGVALPSSKNDASNGITNGVDLTKTLVAFNGGTSATSSFALTLSGSGFTTQAISGSAVTTNNISLDKVLGTNVKTSKNAYMYLWFSDFLGTAANTGSGATLSLTSGSATDLLNLSGSTDGAYRPAVTPYITSQIIAGQANPTSLFRFYTLADGADTNTSVKISIINQSLPTATAYGTFTVVVRDYADTDQRPNVLESFSNLTLDPDSVDFIARRIGDRYKQINSTGDAVTIYGDYDNISKYIRVDVDSDVKAGGTSLALYPKGFRALNETFNHSTYNMVTASYVIQDVVINGSYNKKAYYGWDFSIADNANYLKPVPNGADAGLNANFNLDNSFVHPSASAVDSNSSFTPGGLISAGTFRGLDVSNILKYTVPFQNGFDGDDPGVIKKVGSAITATNTQGLNCLNASSAGSQAYNKALNVLQNQEEYDMNLLVTPGITIANHTSVVNKAVDVAETRGDTFYIADPVVQGSSIGTVINALDNSGIDSSYVGTYWPWVKIIDTDKNKPVWVPPSVVLPNIFAYNDNVAFEWFAPAGLNRGGITEAVDIELKLTFAQRDSLYENNINPVATFPGQGICVWGQKTLQVKSSALDRINVRRLLIALKKFIASSTRYLVFENNTTETRQRFLNIVNPYLERVKARQGLYAFRVVMDETNNTPDIIDRNQMYGQIFIQPAKTAEFIVLDFNILPTGASFENA</sequence>
<keyword evidence="4" id="KW-1242">Viral contractile tail ejection system</keyword>
<evidence type="ECO:0000256" key="6">
    <source>
        <dbReference type="ARBA" id="ARBA00023009"/>
    </source>
</evidence>
<organism evidence="10">
    <name type="scientific">uncultured Caudovirales phage</name>
    <dbReference type="NCBI Taxonomy" id="2100421"/>
    <lineage>
        <taxon>Viruses</taxon>
        <taxon>Duplodnaviria</taxon>
        <taxon>Heunggongvirae</taxon>
        <taxon>Uroviricota</taxon>
        <taxon>Caudoviricetes</taxon>
        <taxon>Peduoviridae</taxon>
        <taxon>Maltschvirus</taxon>
        <taxon>Maltschvirus maltsch</taxon>
    </lineage>
</organism>
<evidence type="ECO:0000256" key="3">
    <source>
        <dbReference type="ARBA" id="ARBA00022732"/>
    </source>
</evidence>
<keyword evidence="6" id="KW-1171">Viral genome ejection through host cell envelope</keyword>
<evidence type="ECO:0000256" key="1">
    <source>
        <dbReference type="ARBA" id="ARBA00008005"/>
    </source>
</evidence>
<gene>
    <name evidence="10" type="ORF">UFOVP450_203</name>
</gene>
<evidence type="ECO:0000256" key="5">
    <source>
        <dbReference type="ARBA" id="ARBA00023003"/>
    </source>
</evidence>
<evidence type="ECO:0000256" key="2">
    <source>
        <dbReference type="ARBA" id="ARBA00022595"/>
    </source>
</evidence>
<keyword evidence="2" id="KW-1162">Viral penetration into host cytoplasm</keyword>
<dbReference type="InterPro" id="IPR052042">
    <property type="entry name" value="Tail_sheath_structural"/>
</dbReference>
<dbReference type="Pfam" id="PF04984">
    <property type="entry name" value="Phage_sheath_1"/>
    <property type="match status" value="1"/>
</dbReference>
<keyword evidence="5" id="KW-1229">Viral tail sheath protein</keyword>
<dbReference type="InterPro" id="IPR020287">
    <property type="entry name" value="Tail_sheath_C"/>
</dbReference>
<evidence type="ECO:0000256" key="7">
    <source>
        <dbReference type="ARBA" id="ARBA00023296"/>
    </source>
</evidence>
<evidence type="ECO:0000259" key="8">
    <source>
        <dbReference type="Pfam" id="PF04984"/>
    </source>
</evidence>
<dbReference type="Pfam" id="PF17482">
    <property type="entry name" value="Phage_sheath_1C"/>
    <property type="match status" value="1"/>
</dbReference>
<name>A0A6J5MBK7_9CAUD</name>
<keyword evidence="5" id="KW-0946">Virion</keyword>
<keyword evidence="7" id="KW-1160">Virus entry into host cell</keyword>
<dbReference type="Gene3D" id="3.40.50.11780">
    <property type="match status" value="2"/>
</dbReference>
<dbReference type="InterPro" id="IPR035089">
    <property type="entry name" value="Phage_sheath_subtilisin"/>
</dbReference>
<evidence type="ECO:0000259" key="9">
    <source>
        <dbReference type="Pfam" id="PF17482"/>
    </source>
</evidence>